<dbReference type="PROSITE" id="PS51385">
    <property type="entry name" value="YJEF_N"/>
    <property type="match status" value="1"/>
</dbReference>
<dbReference type="GO" id="GO:0052855">
    <property type="term" value="F:ADP-dependent NAD(P)H-hydrate dehydratase activity"/>
    <property type="evidence" value="ECO:0007669"/>
    <property type="project" value="UniProtKB-UniRule"/>
</dbReference>
<dbReference type="Gene3D" id="3.40.1190.20">
    <property type="match status" value="1"/>
</dbReference>
<keyword evidence="12 17" id="KW-0456">Lyase</keyword>
<evidence type="ECO:0000256" key="16">
    <source>
        <dbReference type="ARBA" id="ARBA00049209"/>
    </source>
</evidence>
<keyword evidence="11 18" id="KW-0413">Isomerase</keyword>
<evidence type="ECO:0000313" key="23">
    <source>
        <dbReference type="Proteomes" id="UP000195781"/>
    </source>
</evidence>
<dbReference type="GO" id="GO:0005524">
    <property type="term" value="F:ATP binding"/>
    <property type="evidence" value="ECO:0007669"/>
    <property type="project" value="UniProtKB-UniRule"/>
</dbReference>
<keyword evidence="5 18" id="KW-0479">Metal-binding</keyword>
<dbReference type="NCBIfam" id="TIGR00197">
    <property type="entry name" value="yjeF_nterm"/>
    <property type="match status" value="1"/>
</dbReference>
<protein>
    <recommendedName>
        <fullName evidence="19">Bifunctional NAD(P)H-hydrate repair enzyme</fullName>
    </recommendedName>
    <alternativeName>
        <fullName evidence="19">Nicotinamide nucleotide repair protein</fullName>
    </alternativeName>
    <domain>
        <recommendedName>
            <fullName evidence="19">ADP-dependent (S)-NAD(P)H-hydrate dehydratase</fullName>
            <ecNumber evidence="19">4.2.1.136</ecNumber>
        </recommendedName>
        <alternativeName>
            <fullName evidence="19">ADP-dependent NAD(P)HX dehydratase</fullName>
        </alternativeName>
    </domain>
    <domain>
        <recommendedName>
            <fullName evidence="19">NAD(P)H-hydrate epimerase</fullName>
            <ecNumber evidence="19">5.1.99.6</ecNumber>
        </recommendedName>
    </domain>
</protein>
<evidence type="ECO:0000256" key="4">
    <source>
        <dbReference type="ARBA" id="ARBA00009524"/>
    </source>
</evidence>
<keyword evidence="8 17" id="KW-0521">NADP</keyword>
<feature type="binding site" evidence="17">
    <location>
        <position position="458"/>
    </location>
    <ligand>
        <name>(6S)-NADPHX</name>
        <dbReference type="ChEBI" id="CHEBI:64076"/>
    </ligand>
</feature>
<feature type="binding site" evidence="17">
    <location>
        <position position="261"/>
    </location>
    <ligand>
        <name>(6S)-NADPHX</name>
        <dbReference type="ChEBI" id="CHEBI:64076"/>
    </ligand>
</feature>
<feature type="binding site" evidence="18">
    <location>
        <begin position="129"/>
        <end position="135"/>
    </location>
    <ligand>
        <name>(6S)-NADPHX</name>
        <dbReference type="ChEBI" id="CHEBI:64076"/>
    </ligand>
</feature>
<dbReference type="Pfam" id="PF01256">
    <property type="entry name" value="Carb_kinase"/>
    <property type="match status" value="1"/>
</dbReference>
<feature type="binding site" evidence="17">
    <location>
        <begin position="429"/>
        <end position="433"/>
    </location>
    <ligand>
        <name>AMP</name>
        <dbReference type="ChEBI" id="CHEBI:456215"/>
    </ligand>
</feature>
<evidence type="ECO:0000259" key="20">
    <source>
        <dbReference type="PROSITE" id="PS51383"/>
    </source>
</evidence>
<dbReference type="Proteomes" id="UP000195781">
    <property type="component" value="Unassembled WGS sequence"/>
</dbReference>
<evidence type="ECO:0000256" key="18">
    <source>
        <dbReference type="HAMAP-Rule" id="MF_01966"/>
    </source>
</evidence>
<dbReference type="Gene3D" id="3.40.50.10260">
    <property type="entry name" value="YjeF N-terminal domain"/>
    <property type="match status" value="1"/>
</dbReference>
<accession>A0A1Y3XST8</accession>
<dbReference type="InterPro" id="IPR017953">
    <property type="entry name" value="Carbohydrate_kinase_pred_CS"/>
</dbReference>
<keyword evidence="13" id="KW-0511">Multifunctional enzyme</keyword>
<organism evidence="22 23">
    <name type="scientific">[Collinsella] massiliensis</name>
    <dbReference type="NCBI Taxonomy" id="1232426"/>
    <lineage>
        <taxon>Bacteria</taxon>
        <taxon>Bacillati</taxon>
        <taxon>Actinomycetota</taxon>
        <taxon>Coriobacteriia</taxon>
        <taxon>Coriobacteriales</taxon>
        <taxon>Coriobacteriaceae</taxon>
        <taxon>Enorma</taxon>
    </lineage>
</organism>
<feature type="domain" description="YjeF N-terminal" evidence="21">
    <location>
        <begin position="10"/>
        <end position="215"/>
    </location>
</feature>
<comment type="similarity">
    <text evidence="18">Belongs to the NnrE/AIBP family.</text>
</comment>
<evidence type="ECO:0000256" key="15">
    <source>
        <dbReference type="ARBA" id="ARBA00048238"/>
    </source>
</evidence>
<dbReference type="SUPFAM" id="SSF64153">
    <property type="entry name" value="YjeF N-terminal domain-like"/>
    <property type="match status" value="1"/>
</dbReference>
<evidence type="ECO:0000256" key="14">
    <source>
        <dbReference type="ARBA" id="ARBA00025153"/>
    </source>
</evidence>
<dbReference type="InterPro" id="IPR000631">
    <property type="entry name" value="CARKD"/>
</dbReference>
<dbReference type="Pfam" id="PF03853">
    <property type="entry name" value="YjeF_N"/>
    <property type="match status" value="1"/>
</dbReference>
<dbReference type="NCBIfam" id="TIGR00196">
    <property type="entry name" value="yjeF_cterm"/>
    <property type="match status" value="1"/>
</dbReference>
<comment type="function">
    <text evidence="18">Catalyzes the epimerization of the S- and R-forms of NAD(P)HX, a damaged form of NAD(P)H that is a result of enzymatic or heat-dependent hydration. This is a prerequisite for the S-specific NAD(P)H-hydrate dehydratase to allow the repair of both epimers of NAD(P)HX.</text>
</comment>
<evidence type="ECO:0000256" key="8">
    <source>
        <dbReference type="ARBA" id="ARBA00022857"/>
    </source>
</evidence>
<comment type="catalytic activity">
    <reaction evidence="2 18 19">
        <text>(6R)-NADPHX = (6S)-NADPHX</text>
        <dbReference type="Rhea" id="RHEA:32227"/>
        <dbReference type="ChEBI" id="CHEBI:64076"/>
        <dbReference type="ChEBI" id="CHEBI:64077"/>
        <dbReference type="EC" id="5.1.99.6"/>
    </reaction>
</comment>
<comment type="similarity">
    <text evidence="3 19">In the N-terminal section; belongs to the NnrE/AIBP family.</text>
</comment>
<reference evidence="23" key="1">
    <citation type="submission" date="2017-04" db="EMBL/GenBank/DDBJ databases">
        <title>Function of individual gut microbiota members based on whole genome sequencing of pure cultures obtained from chicken caecum.</title>
        <authorList>
            <person name="Medvecky M."/>
            <person name="Cejkova D."/>
            <person name="Polansky O."/>
            <person name="Karasova D."/>
            <person name="Kubasova T."/>
            <person name="Cizek A."/>
            <person name="Rychlik I."/>
        </authorList>
    </citation>
    <scope>NUCLEOTIDE SEQUENCE [LARGE SCALE GENOMIC DNA]</scope>
    <source>
        <strain evidence="23">An5</strain>
    </source>
</reference>
<comment type="caution">
    <text evidence="22">The sequence shown here is derived from an EMBL/GenBank/DDBJ whole genome shotgun (WGS) entry which is preliminary data.</text>
</comment>
<evidence type="ECO:0000256" key="13">
    <source>
        <dbReference type="ARBA" id="ARBA00023268"/>
    </source>
</evidence>
<comment type="similarity">
    <text evidence="4 19">In the C-terminal section; belongs to the NnrD/CARKD family.</text>
</comment>
<evidence type="ECO:0000256" key="17">
    <source>
        <dbReference type="HAMAP-Rule" id="MF_01965"/>
    </source>
</evidence>
<evidence type="ECO:0000256" key="6">
    <source>
        <dbReference type="ARBA" id="ARBA00022741"/>
    </source>
</evidence>
<dbReference type="PANTHER" id="PTHR12592:SF0">
    <property type="entry name" value="ATP-DEPENDENT (S)-NAD(P)H-HYDRATE DEHYDRATASE"/>
    <property type="match status" value="1"/>
</dbReference>
<comment type="catalytic activity">
    <reaction evidence="15 17 19">
        <text>(6S)-NADHX + ADP = AMP + phosphate + NADH + H(+)</text>
        <dbReference type="Rhea" id="RHEA:32223"/>
        <dbReference type="ChEBI" id="CHEBI:15378"/>
        <dbReference type="ChEBI" id="CHEBI:43474"/>
        <dbReference type="ChEBI" id="CHEBI:57945"/>
        <dbReference type="ChEBI" id="CHEBI:64074"/>
        <dbReference type="ChEBI" id="CHEBI:456215"/>
        <dbReference type="ChEBI" id="CHEBI:456216"/>
        <dbReference type="EC" id="4.2.1.136"/>
    </reaction>
</comment>
<dbReference type="EMBL" id="NFIE01000011">
    <property type="protein sequence ID" value="OUN88604.1"/>
    <property type="molecule type" value="Genomic_DNA"/>
</dbReference>
<dbReference type="HAMAP" id="MF_01966">
    <property type="entry name" value="NADHX_epimerase"/>
    <property type="match status" value="1"/>
</dbReference>
<sequence length="540" mass="55886">MKPILSCEEVRRLEDCIEAEGTSKATLMELAGEFAASVVAASDPKRVLILVGFGNNGGDGWVAADILAHKGIDVDVVSPVEPDEIPAALARHVARRTAGRDVNIVIGPSRDELAELVSRADVVVDAILGTGFHGSLRSPFSIWIPTVNELAAEVVAIDVPSGLDAETGTVEEDAIRAARTATMLAPKIGLYSADGPDYTGEILCGGLYDRLDEVIDDVDHAAEMVEPIDLIDFLEPLPSNIDKYSRGSVLVVAGSSSYPGAAIMAAKAAARAGAGYVAVATPATCANLIRMALPSVPVIDIPADSRGAFGAAARRAVCDAAKKFSCVLCGPGITTAAGCIDVVSGLLKLDVPLVLDADALNCLSKLSIGGLDETPELYRREAPLILTPHYRELSRLVDEEAVRDLGGAIEAAQRLLWAAGSDNFIVIAKGPVTAVAGVEKVLLPVSGPASMATAGTGDVLSGIVAGTVALNHAYEGPWELLCSYAVSLHSYTGFIAADRYGEKSVIATDLIDVIGDAMALASEEALKGLEDVPATTAKGA</sequence>
<feature type="binding site" evidence="18">
    <location>
        <position position="158"/>
    </location>
    <ligand>
        <name>(6S)-NADPHX</name>
        <dbReference type="ChEBI" id="CHEBI:64076"/>
    </ligand>
</feature>
<dbReference type="GO" id="GO:0052856">
    <property type="term" value="F:NAD(P)HX epimerase activity"/>
    <property type="evidence" value="ECO:0007669"/>
    <property type="project" value="UniProtKB-UniRule"/>
</dbReference>
<keyword evidence="9 18" id="KW-0630">Potassium</keyword>
<comment type="similarity">
    <text evidence="17">Belongs to the NnrD/CARKD family.</text>
</comment>
<feature type="binding site" evidence="17">
    <location>
        <position position="389"/>
    </location>
    <ligand>
        <name>(6S)-NADPHX</name>
        <dbReference type="ChEBI" id="CHEBI:64076"/>
    </ligand>
</feature>
<evidence type="ECO:0000313" key="22">
    <source>
        <dbReference type="EMBL" id="OUN88604.1"/>
    </source>
</evidence>
<evidence type="ECO:0000256" key="11">
    <source>
        <dbReference type="ARBA" id="ARBA00023235"/>
    </source>
</evidence>
<evidence type="ECO:0000256" key="7">
    <source>
        <dbReference type="ARBA" id="ARBA00022840"/>
    </source>
</evidence>
<feature type="binding site" evidence="18">
    <location>
        <position position="161"/>
    </location>
    <ligand>
        <name>K(+)</name>
        <dbReference type="ChEBI" id="CHEBI:29103"/>
    </ligand>
</feature>
<feature type="binding site" evidence="17">
    <location>
        <position position="457"/>
    </location>
    <ligand>
        <name>AMP</name>
        <dbReference type="ChEBI" id="CHEBI:456215"/>
    </ligand>
</feature>
<dbReference type="HAMAP" id="MF_01965">
    <property type="entry name" value="NADHX_dehydratase"/>
    <property type="match status" value="1"/>
</dbReference>
<evidence type="ECO:0000256" key="2">
    <source>
        <dbReference type="ARBA" id="ARBA00000909"/>
    </source>
</evidence>
<feature type="binding site" evidence="18">
    <location>
        <position position="56"/>
    </location>
    <ligand>
        <name>K(+)</name>
        <dbReference type="ChEBI" id="CHEBI:29103"/>
    </ligand>
</feature>
<feature type="binding site" evidence="18">
    <location>
        <begin position="55"/>
        <end position="59"/>
    </location>
    <ligand>
        <name>(6S)-NADPHX</name>
        <dbReference type="ChEBI" id="CHEBI:64076"/>
    </ligand>
</feature>
<dbReference type="PROSITE" id="PS01050">
    <property type="entry name" value="YJEF_C_2"/>
    <property type="match status" value="1"/>
</dbReference>
<evidence type="ECO:0000256" key="10">
    <source>
        <dbReference type="ARBA" id="ARBA00023027"/>
    </source>
</evidence>
<dbReference type="GO" id="GO:0110051">
    <property type="term" value="P:metabolite repair"/>
    <property type="evidence" value="ECO:0007669"/>
    <property type="project" value="TreeGrafter"/>
</dbReference>
<comment type="function">
    <text evidence="14 19">Bifunctional enzyme that catalyzes the epimerization of the S- and R-forms of NAD(P)HX and the dehydration of the S-form of NAD(P)HX at the expense of ADP, which is converted to AMP. This allows the repair of both epimers of NAD(P)HX, a damaged form of NAD(P)H that is a result of enzymatic or heat-dependent hydration.</text>
</comment>
<dbReference type="EC" id="4.2.1.136" evidence="19"/>
<comment type="function">
    <text evidence="17">Catalyzes the dehydration of the S-form of NAD(P)HX at the expense of ADP, which is converted to AMP. Together with NAD(P)HX epimerase, which catalyzes the epimerization of the S- and R-forms, the enzyme allows the repair of both epimers of NAD(P)HX, a damaged form of NAD(P)H that is a result of enzymatic or heat-dependent hydration.</text>
</comment>
<feature type="binding site" evidence="18">
    <location>
        <position position="125"/>
    </location>
    <ligand>
        <name>K(+)</name>
        <dbReference type="ChEBI" id="CHEBI:29103"/>
    </ligand>
</feature>
<comment type="catalytic activity">
    <reaction evidence="16 17 19">
        <text>(6S)-NADPHX + ADP = AMP + phosphate + NADPH + H(+)</text>
        <dbReference type="Rhea" id="RHEA:32235"/>
        <dbReference type="ChEBI" id="CHEBI:15378"/>
        <dbReference type="ChEBI" id="CHEBI:43474"/>
        <dbReference type="ChEBI" id="CHEBI:57783"/>
        <dbReference type="ChEBI" id="CHEBI:64076"/>
        <dbReference type="ChEBI" id="CHEBI:456215"/>
        <dbReference type="ChEBI" id="CHEBI:456216"/>
        <dbReference type="EC" id="4.2.1.136"/>
    </reaction>
</comment>
<dbReference type="InterPro" id="IPR030677">
    <property type="entry name" value="Nnr"/>
</dbReference>
<name>A0A1Y3XST8_9ACTN</name>
<evidence type="ECO:0000256" key="5">
    <source>
        <dbReference type="ARBA" id="ARBA00022723"/>
    </source>
</evidence>
<dbReference type="InterPro" id="IPR029056">
    <property type="entry name" value="Ribokinase-like"/>
</dbReference>
<dbReference type="OrthoDB" id="9806925at2"/>
<keyword evidence="10 17" id="KW-0520">NAD</keyword>
<dbReference type="CDD" id="cd01171">
    <property type="entry name" value="YXKO-related"/>
    <property type="match status" value="1"/>
</dbReference>
<comment type="caution">
    <text evidence="18">Lacks conserved residue(s) required for the propagation of feature annotation.</text>
</comment>
<evidence type="ECO:0000256" key="12">
    <source>
        <dbReference type="ARBA" id="ARBA00023239"/>
    </source>
</evidence>
<dbReference type="PIRSF" id="PIRSF017184">
    <property type="entry name" value="Nnr"/>
    <property type="match status" value="1"/>
</dbReference>
<evidence type="ECO:0000256" key="19">
    <source>
        <dbReference type="PIRNR" id="PIRNR017184"/>
    </source>
</evidence>
<feature type="binding site" evidence="17">
    <location>
        <position position="332"/>
    </location>
    <ligand>
        <name>(6S)-NADPHX</name>
        <dbReference type="ChEBI" id="CHEBI:64076"/>
    </ligand>
</feature>
<dbReference type="RefSeq" id="WP_094335566.1">
    <property type="nucleotide sequence ID" value="NZ_NFIE01000011.1"/>
</dbReference>
<dbReference type="GO" id="GO:0046872">
    <property type="term" value="F:metal ion binding"/>
    <property type="evidence" value="ECO:0007669"/>
    <property type="project" value="UniProtKB-UniRule"/>
</dbReference>
<dbReference type="PANTHER" id="PTHR12592">
    <property type="entry name" value="ATP-DEPENDENT (S)-NAD(P)H-HYDRATE DEHYDRATASE FAMILY MEMBER"/>
    <property type="match status" value="1"/>
</dbReference>
<dbReference type="GO" id="GO:0046496">
    <property type="term" value="P:nicotinamide nucleotide metabolic process"/>
    <property type="evidence" value="ECO:0007669"/>
    <property type="project" value="UniProtKB-UniRule"/>
</dbReference>
<evidence type="ECO:0000256" key="3">
    <source>
        <dbReference type="ARBA" id="ARBA00006001"/>
    </source>
</evidence>
<evidence type="ECO:0000259" key="21">
    <source>
        <dbReference type="PROSITE" id="PS51385"/>
    </source>
</evidence>
<dbReference type="InterPro" id="IPR036652">
    <property type="entry name" value="YjeF_N_dom_sf"/>
</dbReference>
<evidence type="ECO:0000256" key="9">
    <source>
        <dbReference type="ARBA" id="ARBA00022958"/>
    </source>
</evidence>
<feature type="domain" description="YjeF C-terminal" evidence="20">
    <location>
        <begin position="226"/>
        <end position="521"/>
    </location>
</feature>
<gene>
    <name evidence="17" type="primary">nnrD</name>
    <name evidence="18" type="synonym">nnrE</name>
    <name evidence="22" type="ORF">B5G02_05985</name>
</gene>
<dbReference type="EC" id="5.1.99.6" evidence="19"/>
<dbReference type="SUPFAM" id="SSF53613">
    <property type="entry name" value="Ribokinase-like"/>
    <property type="match status" value="1"/>
</dbReference>
<keyword evidence="23" id="KW-1185">Reference proteome</keyword>
<comment type="cofactor">
    <cofactor evidence="18 19">
        <name>K(+)</name>
        <dbReference type="ChEBI" id="CHEBI:29103"/>
    </cofactor>
    <text evidence="18 19">Binds 1 potassium ion per subunit.</text>
</comment>
<dbReference type="InterPro" id="IPR004443">
    <property type="entry name" value="YjeF_N_dom"/>
</dbReference>
<dbReference type="PROSITE" id="PS51383">
    <property type="entry name" value="YJEF_C_3"/>
    <property type="match status" value="1"/>
</dbReference>
<comment type="subunit">
    <text evidence="17">Homotetramer.</text>
</comment>
<evidence type="ECO:0000256" key="1">
    <source>
        <dbReference type="ARBA" id="ARBA00000013"/>
    </source>
</evidence>
<keyword evidence="6 17" id="KW-0547">Nucleotide-binding</keyword>
<comment type="cofactor">
    <cofactor evidence="17">
        <name>Mg(2+)</name>
        <dbReference type="ChEBI" id="CHEBI:18420"/>
    </cofactor>
</comment>
<keyword evidence="7 17" id="KW-0067">ATP-binding</keyword>
<proteinExistence type="inferred from homology"/>
<comment type="catalytic activity">
    <reaction evidence="1 18 19">
        <text>(6R)-NADHX = (6S)-NADHX</text>
        <dbReference type="Rhea" id="RHEA:32215"/>
        <dbReference type="ChEBI" id="CHEBI:64074"/>
        <dbReference type="ChEBI" id="CHEBI:64075"/>
        <dbReference type="EC" id="5.1.99.6"/>
    </reaction>
</comment>
<dbReference type="AlphaFoldDB" id="A0A1Y3XST8"/>